<dbReference type="AlphaFoldDB" id="A0A6J4NI51"/>
<dbReference type="EMBL" id="CADCUP010000090">
    <property type="protein sequence ID" value="CAA9386617.1"/>
    <property type="molecule type" value="Genomic_DNA"/>
</dbReference>
<proteinExistence type="predicted"/>
<feature type="compositionally biased region" description="Low complexity" evidence="1">
    <location>
        <begin position="177"/>
        <end position="186"/>
    </location>
</feature>
<gene>
    <name evidence="2" type="ORF">AVDCRST_MAG06-1306</name>
</gene>
<feature type="compositionally biased region" description="Basic and acidic residues" evidence="1">
    <location>
        <begin position="129"/>
        <end position="144"/>
    </location>
</feature>
<evidence type="ECO:0000256" key="1">
    <source>
        <dbReference type="SAM" id="MobiDB-lite"/>
    </source>
</evidence>
<organism evidence="2">
    <name type="scientific">uncultured Nocardioides sp</name>
    <dbReference type="NCBI Taxonomy" id="198441"/>
    <lineage>
        <taxon>Bacteria</taxon>
        <taxon>Bacillati</taxon>
        <taxon>Actinomycetota</taxon>
        <taxon>Actinomycetes</taxon>
        <taxon>Propionibacteriales</taxon>
        <taxon>Nocardioidaceae</taxon>
        <taxon>Nocardioides</taxon>
        <taxon>environmental samples</taxon>
    </lineage>
</organism>
<accession>A0A6J4NI51</accession>
<protein>
    <submittedName>
        <fullName evidence="2">Uncharacterized protein</fullName>
    </submittedName>
</protein>
<evidence type="ECO:0000313" key="2">
    <source>
        <dbReference type="EMBL" id="CAA9386617.1"/>
    </source>
</evidence>
<feature type="region of interest" description="Disordered" evidence="1">
    <location>
        <begin position="1"/>
        <end position="27"/>
    </location>
</feature>
<feature type="region of interest" description="Disordered" evidence="1">
    <location>
        <begin position="236"/>
        <end position="297"/>
    </location>
</feature>
<feature type="compositionally biased region" description="Low complexity" evidence="1">
    <location>
        <begin position="272"/>
        <end position="289"/>
    </location>
</feature>
<feature type="region of interest" description="Disordered" evidence="1">
    <location>
        <begin position="104"/>
        <end position="194"/>
    </location>
</feature>
<feature type="compositionally biased region" description="Basic residues" evidence="1">
    <location>
        <begin position="167"/>
        <end position="176"/>
    </location>
</feature>
<feature type="non-terminal residue" evidence="2">
    <location>
        <position position="297"/>
    </location>
</feature>
<feature type="compositionally biased region" description="Basic residues" evidence="1">
    <location>
        <begin position="1"/>
        <end position="11"/>
    </location>
</feature>
<reference evidence="2" key="1">
    <citation type="submission" date="2020-02" db="EMBL/GenBank/DDBJ databases">
        <authorList>
            <person name="Meier V. D."/>
        </authorList>
    </citation>
    <scope>NUCLEOTIDE SEQUENCE</scope>
    <source>
        <strain evidence="2">AVDCRST_MAG06</strain>
    </source>
</reference>
<feature type="non-terminal residue" evidence="2">
    <location>
        <position position="1"/>
    </location>
</feature>
<name>A0A6J4NI51_9ACTN</name>
<sequence>VHRRCHAHCHRPPAPPPGLGRPERRVQHRVQPPGRHLRHALRADLADPLRVGVHHLAARQRRHRRQPDGVLVRRLQLRGVHLRLGVQPPRLVVRQQLHHLDAGSDLHRPHLLDGGLRPGPPGLPGEGGGLRRDPRRADAADRGADPPAVHGVPCAGPARHLLGDRPPRRRPPRGRVRLPLLHQGHPGRPGRGRAHRRCVVVADLQPDRHAPVPAGDLRGGHLDVHHLVERLLVAAAGPHPDQVADDPRGSEQPGRRRRHPVRRDHGVRGPRDPAAAGGLPPAAAPDRPGSGQHRHQV</sequence>